<dbReference type="PANTHER" id="PTHR30469">
    <property type="entry name" value="MULTIDRUG RESISTANCE PROTEIN MDTA"/>
    <property type="match status" value="1"/>
</dbReference>
<dbReference type="RefSeq" id="WP_265763994.1">
    <property type="nucleotide sequence ID" value="NZ_JAGGJA010000001.1"/>
</dbReference>
<proteinExistence type="inferred from homology"/>
<evidence type="ECO:0000256" key="2">
    <source>
        <dbReference type="SAM" id="Coils"/>
    </source>
</evidence>
<dbReference type="SUPFAM" id="SSF111369">
    <property type="entry name" value="HlyD-like secretion proteins"/>
    <property type="match status" value="1"/>
</dbReference>
<dbReference type="Gene3D" id="1.10.287.470">
    <property type="entry name" value="Helix hairpin bin"/>
    <property type="match status" value="1"/>
</dbReference>
<reference evidence="4 5" key="1">
    <citation type="submission" date="2021-03" db="EMBL/GenBank/DDBJ databases">
        <title>Aliifodinibius sp. nov., a new bacterium isolated from saline soil.</title>
        <authorList>
            <person name="Galisteo C."/>
            <person name="De La Haba R."/>
            <person name="Sanchez-Porro C."/>
            <person name="Ventosa A."/>
        </authorList>
    </citation>
    <scope>NUCLEOTIDE SEQUENCE [LARGE SCALE GENOMIC DNA]</scope>
    <source>
        <strain evidence="4 5">1BSP15-2V2</strain>
    </source>
</reference>
<evidence type="ECO:0000313" key="5">
    <source>
        <dbReference type="Proteomes" id="UP001207918"/>
    </source>
</evidence>
<keyword evidence="5" id="KW-1185">Reference proteome</keyword>
<dbReference type="Gene3D" id="2.40.30.170">
    <property type="match status" value="1"/>
</dbReference>
<name>A0ABT3PHE5_9BACT</name>
<dbReference type="PROSITE" id="PS51257">
    <property type="entry name" value="PROKAR_LIPOPROTEIN"/>
    <property type="match status" value="1"/>
</dbReference>
<evidence type="ECO:0000256" key="1">
    <source>
        <dbReference type="ARBA" id="ARBA00009477"/>
    </source>
</evidence>
<sequence>MDKQFTVLGIVMMLLLVGCAETQQAPEEETVKSVTVETKKVQPQLFERHLKLVGSVEAQNDVRISAEVSGRVEQYYVEQGDAVSKGTPLLKIDDSKLQREKARLQAQTQQTKEQYERLSRVFEQDSIGSEIDVINAKTAYEQSRAALESVEVDLQNTTVRAPFDATVEDIMMEEGEMASPGAMLVRLIGNNRLKVSAGVPSNYSNVVNRGDSAEVWFDYQQADTLKLPISFVGKSINPEDRTFEIEVNLPAGGEDYKVDMVSNIKVQTLRQENAVVIGKEFLYQNGEQNVVYVVSEDSSGHTVAQVKPVQLGASYQNKVVIADGLGSGEQLITIGSSFLQDAMRIEVVEEKKKNLVQENS</sequence>
<dbReference type="EMBL" id="JAGGJA010000001">
    <property type="protein sequence ID" value="MCW9705332.1"/>
    <property type="molecule type" value="Genomic_DNA"/>
</dbReference>
<feature type="coiled-coil region" evidence="2">
    <location>
        <begin position="94"/>
        <end position="121"/>
    </location>
</feature>
<evidence type="ECO:0000259" key="3">
    <source>
        <dbReference type="Pfam" id="PF25917"/>
    </source>
</evidence>
<keyword evidence="2" id="KW-0175">Coiled coil</keyword>
<accession>A0ABT3PHE5</accession>
<protein>
    <submittedName>
        <fullName evidence="4">Efflux RND transporter periplasmic adaptor subunit</fullName>
    </submittedName>
</protein>
<dbReference type="InterPro" id="IPR058625">
    <property type="entry name" value="MdtA-like_BSH"/>
</dbReference>
<dbReference type="InterPro" id="IPR006143">
    <property type="entry name" value="RND_pump_MFP"/>
</dbReference>
<gene>
    <name evidence="4" type="ORF">J6I44_00635</name>
</gene>
<dbReference type="Gene3D" id="2.40.50.100">
    <property type="match status" value="1"/>
</dbReference>
<dbReference type="PANTHER" id="PTHR30469:SF15">
    <property type="entry name" value="HLYD FAMILY OF SECRETION PROTEINS"/>
    <property type="match status" value="1"/>
</dbReference>
<feature type="domain" description="Multidrug resistance protein MdtA-like barrel-sandwich hybrid" evidence="3">
    <location>
        <begin position="61"/>
        <end position="181"/>
    </location>
</feature>
<dbReference type="NCBIfam" id="TIGR01730">
    <property type="entry name" value="RND_mfp"/>
    <property type="match status" value="1"/>
</dbReference>
<dbReference type="Pfam" id="PF25917">
    <property type="entry name" value="BSH_RND"/>
    <property type="match status" value="1"/>
</dbReference>
<comment type="caution">
    <text evidence="4">The sequence shown here is derived from an EMBL/GenBank/DDBJ whole genome shotgun (WGS) entry which is preliminary data.</text>
</comment>
<organism evidence="4 5">
    <name type="scientific">Fodinibius salsisoli</name>
    <dbReference type="NCBI Taxonomy" id="2820877"/>
    <lineage>
        <taxon>Bacteria</taxon>
        <taxon>Pseudomonadati</taxon>
        <taxon>Balneolota</taxon>
        <taxon>Balneolia</taxon>
        <taxon>Balneolales</taxon>
        <taxon>Balneolaceae</taxon>
        <taxon>Fodinibius</taxon>
    </lineage>
</organism>
<evidence type="ECO:0000313" key="4">
    <source>
        <dbReference type="EMBL" id="MCW9705332.1"/>
    </source>
</evidence>
<dbReference type="Proteomes" id="UP001207918">
    <property type="component" value="Unassembled WGS sequence"/>
</dbReference>
<dbReference type="Gene3D" id="2.40.420.20">
    <property type="match status" value="1"/>
</dbReference>
<comment type="similarity">
    <text evidence="1">Belongs to the membrane fusion protein (MFP) (TC 8.A.1) family.</text>
</comment>